<proteinExistence type="predicted"/>
<dbReference type="EMBL" id="CAGS01000266">
    <property type="protein sequence ID" value="CCF84401.1"/>
    <property type="molecule type" value="Genomic_DNA"/>
</dbReference>
<dbReference type="Proteomes" id="UP000004221">
    <property type="component" value="Unassembled WGS sequence"/>
</dbReference>
<evidence type="ECO:0000313" key="2">
    <source>
        <dbReference type="EMBL" id="CCF84401.1"/>
    </source>
</evidence>
<comment type="caution">
    <text evidence="2">The sequence shown here is derived from an EMBL/GenBank/DDBJ whole genome shotgun (WGS) entry which is preliminary data.</text>
</comment>
<feature type="region of interest" description="Disordered" evidence="1">
    <location>
        <begin position="30"/>
        <end position="66"/>
    </location>
</feature>
<feature type="compositionally biased region" description="Basic and acidic residues" evidence="1">
    <location>
        <begin position="56"/>
        <end position="66"/>
    </location>
</feature>
<evidence type="ECO:0000256" key="1">
    <source>
        <dbReference type="SAM" id="MobiDB-lite"/>
    </source>
</evidence>
<evidence type="ECO:0000313" key="3">
    <source>
        <dbReference type="Proteomes" id="UP000004221"/>
    </source>
</evidence>
<accession>I4EI89</accession>
<name>I4EI89_9BACT</name>
<gene>
    <name evidence="2" type="ORF">NITHO_3380005</name>
</gene>
<reference evidence="2 3" key="1">
    <citation type="journal article" date="2012" name="ISME J.">
        <title>Nitrification expanded: discovery, physiology and genomics of a nitrite-oxidizing bacterium from the phylum Chloroflexi.</title>
        <authorList>
            <person name="Sorokin D.Y."/>
            <person name="Lucker S."/>
            <person name="Vejmelkova D."/>
            <person name="Kostrikina N.A."/>
            <person name="Kleerebezem R."/>
            <person name="Rijpstra W.I."/>
            <person name="Damste J.S."/>
            <person name="Le Paslier D."/>
            <person name="Muyzer G."/>
            <person name="Wagner M."/>
            <person name="van Loosdrecht M.C."/>
            <person name="Daims H."/>
        </authorList>
    </citation>
    <scope>NUCLEOTIDE SEQUENCE [LARGE SCALE GENOMIC DNA]</scope>
    <source>
        <strain evidence="3">none</strain>
    </source>
</reference>
<protein>
    <submittedName>
        <fullName evidence="2">Uncharacterized protein</fullName>
    </submittedName>
</protein>
<sequence>MERYRRSSGAVGWESPISLEYHHFPAPNRVPMLKGTTDGGRSEFRERRPAIPRISDAAHRRRADDV</sequence>
<feature type="compositionally biased region" description="Basic and acidic residues" evidence="1">
    <location>
        <begin position="40"/>
        <end position="49"/>
    </location>
</feature>
<dbReference type="AlphaFoldDB" id="I4EI89"/>
<organism evidence="2 3">
    <name type="scientific">Nitrolancea hollandica Lb</name>
    <dbReference type="NCBI Taxonomy" id="1129897"/>
    <lineage>
        <taxon>Bacteria</taxon>
        <taxon>Pseudomonadati</taxon>
        <taxon>Thermomicrobiota</taxon>
        <taxon>Thermomicrobia</taxon>
        <taxon>Sphaerobacterales</taxon>
        <taxon>Sphaerobacterineae</taxon>
        <taxon>Sphaerobacteraceae</taxon>
        <taxon>Nitrolancea</taxon>
    </lineage>
</organism>
<keyword evidence="3" id="KW-1185">Reference proteome</keyword>